<dbReference type="STRING" id="88036.D8T344"/>
<dbReference type="InterPro" id="IPR057623">
    <property type="entry name" value="PUB12-19-like_N"/>
</dbReference>
<dbReference type="PROSITE" id="PS51698">
    <property type="entry name" value="U_BOX"/>
    <property type="match status" value="1"/>
</dbReference>
<dbReference type="EMBL" id="GL377667">
    <property type="protein sequence ID" value="EFJ09037.1"/>
    <property type="molecule type" value="Genomic_DNA"/>
</dbReference>
<dbReference type="Gene3D" id="1.20.930.20">
    <property type="entry name" value="Adaptor protein Cbl, N-terminal domain"/>
    <property type="match status" value="1"/>
</dbReference>
<dbReference type="InterPro" id="IPR000225">
    <property type="entry name" value="Armadillo"/>
</dbReference>
<dbReference type="InterPro" id="IPR058678">
    <property type="entry name" value="ARM_PUB"/>
</dbReference>
<dbReference type="CDD" id="cd16664">
    <property type="entry name" value="RING-Ubox_PUB"/>
    <property type="match status" value="1"/>
</dbReference>
<dbReference type="Pfam" id="PF25368">
    <property type="entry name" value="PUB10_N"/>
    <property type="match status" value="1"/>
</dbReference>
<evidence type="ECO:0000313" key="11">
    <source>
        <dbReference type="Proteomes" id="UP000001514"/>
    </source>
</evidence>
<dbReference type="SMART" id="SM00185">
    <property type="entry name" value="ARM"/>
    <property type="match status" value="5"/>
</dbReference>
<dbReference type="AlphaFoldDB" id="D8T344"/>
<dbReference type="OMA" id="LEMEHIM"/>
<sequence>MAEVILQLLFQSLLDIVNDISMYREYIKSHRKESVSLARRIKLLGPLFEEVRDLKEPLPEGALASFQALKSALEFSKQLLLQCHSGSKLYLVLEGEAVSSAFCSAVVNLGQALDELPYNSLFLSDEWLTNCCCNVQVVLVHSQLRRAKGRQSSLDSQLSEDAVTVLGGNRDSCKLALERLAGKLRLRTMSELQQESQALQAMFAGTKRDENIDKVYALLGKLQELALSKNPEAAMVETPEAPAEKPAPPAIPEDFQCPISLELMKDPVIVATGQTYERASIQKWLDAGHKTCPKTRQPLTHLVLTPNYVLRSLIAHWCETHGLEPPKGYGSSRPSGKLSSSHGIDVPHATDLVVVEALVQRLATGQLEEKRAAAGELRLLAKRSIENRISIAEAGGIPLLVELLSTQDKRTQEHAVTALLNLSIHDQNKGLIVLAGAIEPIVEVLRGGSMEARENAAATLFSLSVADENKVTIGASGAIPTLVDLFNSGSLRGKKDAATALFNLSIYQGNKARAVRAGIVPALMRELLDTRAGMVDESLAILAILVTHHEGRVAVGNESPVPVLVELISSGSARTKENAAAVLLALCSNDSAHVVAAHQLGAYLPLAELAVNGTMRARRKAGSLLEHLCKQDEMAEVDNVL</sequence>
<evidence type="ECO:0000256" key="4">
    <source>
        <dbReference type="ARBA" id="ARBA00022679"/>
    </source>
</evidence>
<dbReference type="PANTHER" id="PTHR23315:SF111">
    <property type="entry name" value="U-BOX DOMAIN-CONTAINING PROTEIN 14"/>
    <property type="match status" value="1"/>
</dbReference>
<comment type="pathway">
    <text evidence="2">Protein modification; protein ubiquitination.</text>
</comment>
<dbReference type="GO" id="GO:0005829">
    <property type="term" value="C:cytosol"/>
    <property type="evidence" value="ECO:0007669"/>
    <property type="project" value="UniProtKB-ARBA"/>
</dbReference>
<evidence type="ECO:0000256" key="6">
    <source>
        <dbReference type="ARBA" id="ARBA00022786"/>
    </source>
</evidence>
<dbReference type="GO" id="GO:0005737">
    <property type="term" value="C:cytoplasm"/>
    <property type="evidence" value="ECO:0000318"/>
    <property type="project" value="GO_Central"/>
</dbReference>
<dbReference type="SUPFAM" id="SSF57850">
    <property type="entry name" value="RING/U-box"/>
    <property type="match status" value="1"/>
</dbReference>
<dbReference type="GO" id="GO:0007166">
    <property type="term" value="P:cell surface receptor signaling pathway"/>
    <property type="evidence" value="ECO:0007669"/>
    <property type="project" value="InterPro"/>
</dbReference>
<evidence type="ECO:0000256" key="3">
    <source>
        <dbReference type="ARBA" id="ARBA00012483"/>
    </source>
</evidence>
<dbReference type="InterPro" id="IPR045210">
    <property type="entry name" value="RING-Ubox_PUB"/>
</dbReference>
<dbReference type="InterPro" id="IPR036537">
    <property type="entry name" value="Adaptor_Cbl_N_dom_sf"/>
</dbReference>
<keyword evidence="5" id="KW-0677">Repeat</keyword>
<dbReference type="FunFam" id="3.30.40.10:FF:000292">
    <property type="entry name" value="RING-type E3 ubiquitin transferase"/>
    <property type="match status" value="1"/>
</dbReference>
<dbReference type="Pfam" id="PF04564">
    <property type="entry name" value="U-box"/>
    <property type="match status" value="1"/>
</dbReference>
<feature type="repeat" description="ARM" evidence="8">
    <location>
        <begin position="436"/>
        <end position="478"/>
    </location>
</feature>
<dbReference type="InterPro" id="IPR016024">
    <property type="entry name" value="ARM-type_fold"/>
</dbReference>
<dbReference type="HOGENOM" id="CLU_006348_5_1_1"/>
<keyword evidence="7" id="KW-0175">Coiled coil</keyword>
<dbReference type="InterPro" id="IPR013083">
    <property type="entry name" value="Znf_RING/FYVE/PHD"/>
</dbReference>
<accession>D8T344</accession>
<dbReference type="Gramene" id="EFJ09037">
    <property type="protein sequence ID" value="EFJ09037"/>
    <property type="gene ID" value="SELMODRAFT_184959"/>
</dbReference>
<reference evidence="10 11" key="1">
    <citation type="journal article" date="2011" name="Science">
        <title>The Selaginella genome identifies genetic changes associated with the evolution of vascular plants.</title>
        <authorList>
            <person name="Banks J.A."/>
            <person name="Nishiyama T."/>
            <person name="Hasebe M."/>
            <person name="Bowman J.L."/>
            <person name="Gribskov M."/>
            <person name="dePamphilis C."/>
            <person name="Albert V.A."/>
            <person name="Aono N."/>
            <person name="Aoyama T."/>
            <person name="Ambrose B.A."/>
            <person name="Ashton N.W."/>
            <person name="Axtell M.J."/>
            <person name="Barker E."/>
            <person name="Barker M.S."/>
            <person name="Bennetzen J.L."/>
            <person name="Bonawitz N.D."/>
            <person name="Chapple C."/>
            <person name="Cheng C."/>
            <person name="Correa L.G."/>
            <person name="Dacre M."/>
            <person name="DeBarry J."/>
            <person name="Dreyer I."/>
            <person name="Elias M."/>
            <person name="Engstrom E.M."/>
            <person name="Estelle M."/>
            <person name="Feng L."/>
            <person name="Finet C."/>
            <person name="Floyd S.K."/>
            <person name="Frommer W.B."/>
            <person name="Fujita T."/>
            <person name="Gramzow L."/>
            <person name="Gutensohn M."/>
            <person name="Harholt J."/>
            <person name="Hattori M."/>
            <person name="Heyl A."/>
            <person name="Hirai T."/>
            <person name="Hiwatashi Y."/>
            <person name="Ishikawa M."/>
            <person name="Iwata M."/>
            <person name="Karol K.G."/>
            <person name="Koehler B."/>
            <person name="Kolukisaoglu U."/>
            <person name="Kubo M."/>
            <person name="Kurata T."/>
            <person name="Lalonde S."/>
            <person name="Li K."/>
            <person name="Li Y."/>
            <person name="Litt A."/>
            <person name="Lyons E."/>
            <person name="Manning G."/>
            <person name="Maruyama T."/>
            <person name="Michael T.P."/>
            <person name="Mikami K."/>
            <person name="Miyazaki S."/>
            <person name="Morinaga S."/>
            <person name="Murata T."/>
            <person name="Mueller-Roeber B."/>
            <person name="Nelson D.R."/>
            <person name="Obara M."/>
            <person name="Oguri Y."/>
            <person name="Olmstead R.G."/>
            <person name="Onodera N."/>
            <person name="Petersen B.L."/>
            <person name="Pils B."/>
            <person name="Prigge M."/>
            <person name="Rensing S.A."/>
            <person name="Riano-Pachon D.M."/>
            <person name="Roberts A.W."/>
            <person name="Sato Y."/>
            <person name="Scheller H.V."/>
            <person name="Schulz B."/>
            <person name="Schulz C."/>
            <person name="Shakirov E.V."/>
            <person name="Shibagaki N."/>
            <person name="Shinohara N."/>
            <person name="Shippen D.E."/>
            <person name="Soerensen I."/>
            <person name="Sotooka R."/>
            <person name="Sugimoto N."/>
            <person name="Sugita M."/>
            <person name="Sumikawa N."/>
            <person name="Tanurdzic M."/>
            <person name="Theissen G."/>
            <person name="Ulvskov P."/>
            <person name="Wakazuki S."/>
            <person name="Weng J.K."/>
            <person name="Willats W.W."/>
            <person name="Wipf D."/>
            <person name="Wolf P.G."/>
            <person name="Yang L."/>
            <person name="Zimmer A.D."/>
            <person name="Zhu Q."/>
            <person name="Mitros T."/>
            <person name="Hellsten U."/>
            <person name="Loque D."/>
            <person name="Otillar R."/>
            <person name="Salamov A."/>
            <person name="Schmutz J."/>
            <person name="Shapiro H."/>
            <person name="Lindquist E."/>
            <person name="Lucas S."/>
            <person name="Rokhsar D."/>
            <person name="Grigoriev I.V."/>
        </authorList>
    </citation>
    <scope>NUCLEOTIDE SEQUENCE [LARGE SCALE GENOMIC DNA]</scope>
</reference>
<dbReference type="GO" id="GO:0005634">
    <property type="term" value="C:nucleus"/>
    <property type="evidence" value="ECO:0000318"/>
    <property type="project" value="GO_Central"/>
</dbReference>
<evidence type="ECO:0000256" key="1">
    <source>
        <dbReference type="ARBA" id="ARBA00000900"/>
    </source>
</evidence>
<dbReference type="GO" id="GO:0061630">
    <property type="term" value="F:ubiquitin protein ligase activity"/>
    <property type="evidence" value="ECO:0007669"/>
    <property type="project" value="UniProtKB-EC"/>
</dbReference>
<dbReference type="Gene3D" id="3.30.40.10">
    <property type="entry name" value="Zinc/RING finger domain, C3HC4 (zinc finger)"/>
    <property type="match status" value="1"/>
</dbReference>
<evidence type="ECO:0000256" key="2">
    <source>
        <dbReference type="ARBA" id="ARBA00004906"/>
    </source>
</evidence>
<keyword evidence="6" id="KW-0833">Ubl conjugation pathway</keyword>
<dbReference type="GO" id="GO:0016567">
    <property type="term" value="P:protein ubiquitination"/>
    <property type="evidence" value="ECO:0007669"/>
    <property type="project" value="UniProtKB-UniPathway"/>
</dbReference>
<dbReference type="FunCoup" id="D8T344">
    <property type="interactions" value="1654"/>
</dbReference>
<dbReference type="UniPathway" id="UPA00143"/>
<feature type="domain" description="U-box" evidence="9">
    <location>
        <begin position="250"/>
        <end position="324"/>
    </location>
</feature>
<evidence type="ECO:0000259" key="9">
    <source>
        <dbReference type="PROSITE" id="PS51698"/>
    </source>
</evidence>
<keyword evidence="4" id="KW-0808">Transferase</keyword>
<comment type="catalytic activity">
    <reaction evidence="1">
        <text>S-ubiquitinyl-[E2 ubiquitin-conjugating enzyme]-L-cysteine + [acceptor protein]-L-lysine = [E2 ubiquitin-conjugating enzyme]-L-cysteine + N(6)-ubiquitinyl-[acceptor protein]-L-lysine.</text>
        <dbReference type="EC" id="2.3.2.27"/>
    </reaction>
</comment>
<keyword evidence="11" id="KW-1185">Reference proteome</keyword>
<dbReference type="KEGG" id="smo:SELMODRAFT_184959"/>
<dbReference type="SMART" id="SM00504">
    <property type="entry name" value="Ubox"/>
    <property type="match status" value="1"/>
</dbReference>
<name>D8T344_SELML</name>
<dbReference type="PROSITE" id="PS50176">
    <property type="entry name" value="ARM_REPEAT"/>
    <property type="match status" value="3"/>
</dbReference>
<protein>
    <recommendedName>
        <fullName evidence="3">RING-type E3 ubiquitin transferase</fullName>
        <ecNumber evidence="3">2.3.2.27</ecNumber>
    </recommendedName>
</protein>
<evidence type="ECO:0000256" key="5">
    <source>
        <dbReference type="ARBA" id="ARBA00022737"/>
    </source>
</evidence>
<dbReference type="InterPro" id="IPR011989">
    <property type="entry name" value="ARM-like"/>
</dbReference>
<dbReference type="PANTHER" id="PTHR23315">
    <property type="entry name" value="U BOX DOMAIN-CONTAINING"/>
    <property type="match status" value="1"/>
</dbReference>
<dbReference type="GO" id="GO:0043069">
    <property type="term" value="P:negative regulation of programmed cell death"/>
    <property type="evidence" value="ECO:0007669"/>
    <property type="project" value="UniProtKB-ARBA"/>
</dbReference>
<dbReference type="SUPFAM" id="SSF48371">
    <property type="entry name" value="ARM repeat"/>
    <property type="match status" value="1"/>
</dbReference>
<organism evidence="11">
    <name type="scientific">Selaginella moellendorffii</name>
    <name type="common">Spikemoss</name>
    <dbReference type="NCBI Taxonomy" id="88036"/>
    <lineage>
        <taxon>Eukaryota</taxon>
        <taxon>Viridiplantae</taxon>
        <taxon>Streptophyta</taxon>
        <taxon>Embryophyta</taxon>
        <taxon>Tracheophyta</taxon>
        <taxon>Lycopodiopsida</taxon>
        <taxon>Selaginellales</taxon>
        <taxon>Selaginellaceae</taxon>
        <taxon>Selaginella</taxon>
    </lineage>
</organism>
<dbReference type="Pfam" id="PF25598">
    <property type="entry name" value="ARM_PUB"/>
    <property type="match status" value="1"/>
</dbReference>
<dbReference type="Proteomes" id="UP000001514">
    <property type="component" value="Unassembled WGS sequence"/>
</dbReference>
<evidence type="ECO:0000256" key="7">
    <source>
        <dbReference type="ARBA" id="ARBA00023054"/>
    </source>
</evidence>
<evidence type="ECO:0000313" key="10">
    <source>
        <dbReference type="EMBL" id="EFJ09037.1"/>
    </source>
</evidence>
<dbReference type="InterPro" id="IPR003613">
    <property type="entry name" value="Ubox_domain"/>
</dbReference>
<dbReference type="Gene3D" id="1.25.10.10">
    <property type="entry name" value="Leucine-rich Repeat Variant"/>
    <property type="match status" value="1"/>
</dbReference>
<evidence type="ECO:0000256" key="8">
    <source>
        <dbReference type="PROSITE-ProRule" id="PRU00259"/>
    </source>
</evidence>
<dbReference type="FunFam" id="1.20.930.20:FF:000002">
    <property type="entry name" value="RING-type E3 ubiquitin transferase"/>
    <property type="match status" value="1"/>
</dbReference>
<proteinExistence type="predicted"/>
<dbReference type="EC" id="2.3.2.27" evidence="3"/>
<dbReference type="FunFam" id="1.25.10.10:FF:000082">
    <property type="entry name" value="RING-type E3 ubiquitin transferase"/>
    <property type="match status" value="1"/>
</dbReference>
<dbReference type="eggNOG" id="KOG0167">
    <property type="taxonomic scope" value="Eukaryota"/>
</dbReference>
<gene>
    <name evidence="10" type="ORF">SELMODRAFT_184959</name>
</gene>
<feature type="repeat" description="ARM" evidence="8">
    <location>
        <begin position="477"/>
        <end position="519"/>
    </location>
</feature>
<feature type="repeat" description="ARM" evidence="8">
    <location>
        <begin position="395"/>
        <end position="437"/>
    </location>
</feature>
<dbReference type="InParanoid" id="D8T344"/>